<gene>
    <name evidence="12" type="ORF">HXX76_007800</name>
</gene>
<evidence type="ECO:0000256" key="5">
    <source>
        <dbReference type="ARBA" id="ARBA00022840"/>
    </source>
</evidence>
<feature type="compositionally biased region" description="Gly residues" evidence="8">
    <location>
        <begin position="569"/>
        <end position="579"/>
    </location>
</feature>
<dbReference type="Pfam" id="PF23469">
    <property type="entry name" value="KH_12"/>
    <property type="match status" value="1"/>
</dbReference>
<keyword evidence="5" id="KW-0067">ATP-binding</keyword>
<feature type="short sequence motif" description="Q motif" evidence="7">
    <location>
        <begin position="691"/>
        <end position="719"/>
    </location>
</feature>
<dbReference type="GO" id="GO:0005524">
    <property type="term" value="F:ATP binding"/>
    <property type="evidence" value="ECO:0007669"/>
    <property type="project" value="UniProtKB-KW"/>
</dbReference>
<feature type="compositionally biased region" description="Low complexity" evidence="8">
    <location>
        <begin position="248"/>
        <end position="271"/>
    </location>
</feature>
<feature type="compositionally biased region" description="Low complexity" evidence="8">
    <location>
        <begin position="1148"/>
        <end position="1164"/>
    </location>
</feature>
<dbReference type="EC" id="3.6.4.13" evidence="1"/>
<feature type="domain" description="DEAD-box RNA helicase Q" evidence="11">
    <location>
        <begin position="691"/>
        <end position="719"/>
    </location>
</feature>
<evidence type="ECO:0000256" key="7">
    <source>
        <dbReference type="PROSITE-ProRule" id="PRU00552"/>
    </source>
</evidence>
<feature type="compositionally biased region" description="Basic residues" evidence="8">
    <location>
        <begin position="585"/>
        <end position="597"/>
    </location>
</feature>
<dbReference type="PROSITE" id="PS51194">
    <property type="entry name" value="HELICASE_CTER"/>
    <property type="match status" value="1"/>
</dbReference>
<keyword evidence="13" id="KW-1185">Reference proteome</keyword>
<feature type="compositionally biased region" description="Basic and acidic residues" evidence="8">
    <location>
        <begin position="90"/>
        <end position="138"/>
    </location>
</feature>
<feature type="compositionally biased region" description="Low complexity" evidence="8">
    <location>
        <begin position="451"/>
        <end position="460"/>
    </location>
</feature>
<accession>A0A835SZ11</accession>
<dbReference type="Proteomes" id="UP000650467">
    <property type="component" value="Unassembled WGS sequence"/>
</dbReference>
<feature type="compositionally biased region" description="Acidic residues" evidence="8">
    <location>
        <begin position="603"/>
        <end position="618"/>
    </location>
</feature>
<dbReference type="SMART" id="SM00490">
    <property type="entry name" value="HELICc"/>
    <property type="match status" value="1"/>
</dbReference>
<dbReference type="CDD" id="cd17953">
    <property type="entry name" value="DEADc_DDX46"/>
    <property type="match status" value="1"/>
</dbReference>
<dbReference type="EMBL" id="JAEHOC010000017">
    <property type="protein sequence ID" value="KAG2434072.1"/>
    <property type="molecule type" value="Genomic_DNA"/>
</dbReference>
<feature type="region of interest" description="Disordered" evidence="8">
    <location>
        <begin position="1295"/>
        <end position="1314"/>
    </location>
</feature>
<evidence type="ECO:0000259" key="11">
    <source>
        <dbReference type="PROSITE" id="PS51195"/>
    </source>
</evidence>
<comment type="caution">
    <text evidence="12">The sequence shown here is derived from an EMBL/GenBank/DDBJ whole genome shotgun (WGS) entry which is preliminary data.</text>
</comment>
<evidence type="ECO:0000256" key="2">
    <source>
        <dbReference type="ARBA" id="ARBA00022741"/>
    </source>
</evidence>
<evidence type="ECO:0000256" key="6">
    <source>
        <dbReference type="ARBA" id="ARBA00038511"/>
    </source>
</evidence>
<dbReference type="FunFam" id="3.40.50.300:FF:000079">
    <property type="entry name" value="probable ATP-dependent RNA helicase DDX17"/>
    <property type="match status" value="1"/>
</dbReference>
<dbReference type="PROSITE" id="PS51192">
    <property type="entry name" value="HELICASE_ATP_BIND_1"/>
    <property type="match status" value="1"/>
</dbReference>
<feature type="compositionally biased region" description="Acidic residues" evidence="8">
    <location>
        <begin position="302"/>
        <end position="330"/>
    </location>
</feature>
<dbReference type="InterPro" id="IPR056149">
    <property type="entry name" value="PRP5/DDX46/KHDC4_KH"/>
</dbReference>
<dbReference type="SUPFAM" id="SSF52540">
    <property type="entry name" value="P-loop containing nucleoside triphosphate hydrolases"/>
    <property type="match status" value="1"/>
</dbReference>
<dbReference type="Gene3D" id="3.30.1370.10">
    <property type="entry name" value="K Homology domain, type 1"/>
    <property type="match status" value="1"/>
</dbReference>
<evidence type="ECO:0000313" key="13">
    <source>
        <dbReference type="Proteomes" id="UP000650467"/>
    </source>
</evidence>
<evidence type="ECO:0000313" key="12">
    <source>
        <dbReference type="EMBL" id="KAG2434072.1"/>
    </source>
</evidence>
<evidence type="ECO:0000259" key="9">
    <source>
        <dbReference type="PROSITE" id="PS51192"/>
    </source>
</evidence>
<feature type="domain" description="Helicase ATP-binding" evidence="9">
    <location>
        <begin position="722"/>
        <end position="900"/>
    </location>
</feature>
<dbReference type="InterPro" id="IPR014014">
    <property type="entry name" value="RNA_helicase_DEAD_Q_motif"/>
</dbReference>
<keyword evidence="3" id="KW-0378">Hydrolase</keyword>
<reference evidence="12" key="1">
    <citation type="journal article" date="2020" name="bioRxiv">
        <title>Comparative genomics of Chlamydomonas.</title>
        <authorList>
            <person name="Craig R.J."/>
            <person name="Hasan A.R."/>
            <person name="Ness R.W."/>
            <person name="Keightley P.D."/>
        </authorList>
    </citation>
    <scope>NUCLEOTIDE SEQUENCE</scope>
    <source>
        <strain evidence="12">SAG 7.73</strain>
    </source>
</reference>
<feature type="compositionally biased region" description="Gly residues" evidence="8">
    <location>
        <begin position="272"/>
        <end position="289"/>
    </location>
</feature>
<evidence type="ECO:0000256" key="3">
    <source>
        <dbReference type="ARBA" id="ARBA00022801"/>
    </source>
</evidence>
<evidence type="ECO:0000256" key="1">
    <source>
        <dbReference type="ARBA" id="ARBA00012552"/>
    </source>
</evidence>
<feature type="domain" description="Helicase C-terminal" evidence="10">
    <location>
        <begin position="927"/>
        <end position="1072"/>
    </location>
</feature>
<dbReference type="InterPro" id="IPR000629">
    <property type="entry name" value="RNA-helicase_DEAD-box_CS"/>
</dbReference>
<evidence type="ECO:0000256" key="8">
    <source>
        <dbReference type="SAM" id="MobiDB-lite"/>
    </source>
</evidence>
<dbReference type="PANTHER" id="PTHR47958">
    <property type="entry name" value="ATP-DEPENDENT RNA HELICASE DBP3"/>
    <property type="match status" value="1"/>
</dbReference>
<feature type="compositionally biased region" description="Gly residues" evidence="8">
    <location>
        <begin position="360"/>
        <end position="369"/>
    </location>
</feature>
<dbReference type="SMART" id="SM00487">
    <property type="entry name" value="DEXDc"/>
    <property type="match status" value="1"/>
</dbReference>
<dbReference type="GO" id="GO:0016787">
    <property type="term" value="F:hydrolase activity"/>
    <property type="evidence" value="ECO:0007669"/>
    <property type="project" value="UniProtKB-KW"/>
</dbReference>
<dbReference type="PROSITE" id="PS51195">
    <property type="entry name" value="Q_MOTIF"/>
    <property type="match status" value="1"/>
</dbReference>
<proteinExistence type="inferred from homology"/>
<evidence type="ECO:0000259" key="10">
    <source>
        <dbReference type="PROSITE" id="PS51194"/>
    </source>
</evidence>
<dbReference type="Pfam" id="PF00270">
    <property type="entry name" value="DEAD"/>
    <property type="match status" value="1"/>
</dbReference>
<comment type="similarity">
    <text evidence="6">Belongs to the DEAD box helicase family. DDX46/PRP5 subfamily.</text>
</comment>
<keyword evidence="2" id="KW-0547">Nucleotide-binding</keyword>
<dbReference type="CDD" id="cd18787">
    <property type="entry name" value="SF2_C_DEAD"/>
    <property type="match status" value="1"/>
</dbReference>
<dbReference type="Gene3D" id="3.40.50.300">
    <property type="entry name" value="P-loop containing nucleotide triphosphate hydrolases"/>
    <property type="match status" value="2"/>
</dbReference>
<feature type="compositionally biased region" description="Acidic residues" evidence="8">
    <location>
        <begin position="346"/>
        <end position="355"/>
    </location>
</feature>
<protein>
    <recommendedName>
        <fullName evidence="1">RNA helicase</fullName>
        <ecNumber evidence="1">3.6.4.13</ecNumber>
    </recommendedName>
</protein>
<dbReference type="OrthoDB" id="196131at2759"/>
<feature type="compositionally biased region" description="Basic residues" evidence="8">
    <location>
        <begin position="8"/>
        <end position="25"/>
    </location>
</feature>
<dbReference type="InterPro" id="IPR014001">
    <property type="entry name" value="Helicase_ATP-bd"/>
</dbReference>
<dbReference type="InterPro" id="IPR036612">
    <property type="entry name" value="KH_dom_type_1_sf"/>
</dbReference>
<dbReference type="GO" id="GO:0003724">
    <property type="term" value="F:RNA helicase activity"/>
    <property type="evidence" value="ECO:0007669"/>
    <property type="project" value="UniProtKB-EC"/>
</dbReference>
<feature type="compositionally biased region" description="Low complexity" evidence="8">
    <location>
        <begin position="154"/>
        <end position="187"/>
    </location>
</feature>
<name>A0A835SZ11_CHLIN</name>
<feature type="region of interest" description="Disordered" evidence="8">
    <location>
        <begin position="1143"/>
        <end position="1164"/>
    </location>
</feature>
<feature type="compositionally biased region" description="Basic and acidic residues" evidence="8">
    <location>
        <begin position="26"/>
        <end position="69"/>
    </location>
</feature>
<dbReference type="InterPro" id="IPR001650">
    <property type="entry name" value="Helicase_C-like"/>
</dbReference>
<dbReference type="InterPro" id="IPR027417">
    <property type="entry name" value="P-loop_NTPase"/>
</dbReference>
<sequence>MGRDKSRSPSRKHKDKEKKEKKEKKERKDHDRDYDRGHRERSPDRYESRDRPRDDYGGPPRDRDRHRDYGPPPPGDPRSAGGDLRGPPGDYRDRDYDRDREVRDRDRDRERDRDRDRDRYRESERSDRGGERRGRGDDGDGGGEPSSKRRREGSAAPGAGATPSPGGLTGAMAAALGMTAEAAAVAARPGLTAEEAAQQRRDAEAAVLEQQAERRRKAVEEWRKKRMADQGITEPEAQPEVKEEQAEGDAPGAAAASNGGEGAASASNGDAAGEGGPEGQPGEEGGEAGAGSSKQKNKGWSLEDDDEDDDAGAGAGPDEEMPDADAEEDGDALRPPPMLGIKKEQDDDDDDDDPLDAFMGGLGAGGAGKGPRPAAGSRPTPGKPLLGSKFGAPVGLAAKKGFVFAAPGAAAAAAAGAVAAGAGAGTAAAAKLEPSAAAEAAGAVEGGAAAAAVPGAAAGVKPRRKWAPVEPEPKLEAGGGDDDEVDPLDAFMAAEVLPEVHKLAAAAAQAVEDAAAAAREPSPAPAPDSDDMEVDGDAQVKPDPDLPGPSSRLSPPPVAGPSARVNGNVGPGAGAGPAGRVGSVARRKPRAAFKRRAGSSDESSSDGDDEDKDSDDMDDAEWARLVTAGKLSKGDKLVAVDHSTIDYPPFRKNFYIEVTELTRLSAEELAELRAELDGIKVRGKNIPAPVRSWTQAGLSSRILEVLKKRGFDRPLPIQAQALPIIMSGRDCIGIAKTGSGKTDAFVLPMMRHIKDQPPLEQGDGPVALVIAPTRELVAQIAKEAKAFAKPLGLNALAVFGGSGVANQITELKRGVEIVACTPGRMIDLLVTSNGKITNLRRVTYLVLDEADRMFDMGFEPQISRIVQNIRPDRQTVMFSATFPRSVEALARKILHEPVEIQVGGRSVVNDSITQWVEIRPEKERFHRLLEILGEWYERGKLLIFVDKQESCDNLFRDLLRYGYPCLSLHGGKDQSDRESTIADFKGAVCNILVATSIAARGLDVKDLVLVVNYDVPNHHEDYVHRVGRTGRAGAKGTAITFIGEEEERYAPDLVKALRESGAPVPQDLQVLADSFNTKHKAGLVKAHGSGYGGTGFKFDNNEEERHRTDKKAKAKAMGLEVEGEDEAEEAALDAAVASLDADDIRPKSSANTNTGSASAPMNPADSVSAVVAAAREKLAEAAKAGLIQVPSVTGGAPGAGAAGAAAAGAAAAAQAAASAAAAAANPLLAAAQQVAAKLTMQVTAGMPPSASGPAPMSARTQGVPGMPSISADALARAAAIAAKFGGTIALPGSSSAAGGAGGGAGRTAPGAPAGGFEAELEINDFPQHARWKITHRETMNQINELTGAALTVRGTYVQPGRPVPEGERKLFLLIEGPTEQHVKKAKAEIKKILEETTEKIMRRDAPAAGRYSVM</sequence>
<keyword evidence="4" id="KW-0347">Helicase</keyword>
<feature type="region of interest" description="Disordered" evidence="8">
    <location>
        <begin position="1"/>
        <end position="390"/>
    </location>
</feature>
<dbReference type="Pfam" id="PF00271">
    <property type="entry name" value="Helicase_C"/>
    <property type="match status" value="1"/>
</dbReference>
<evidence type="ECO:0000256" key="4">
    <source>
        <dbReference type="ARBA" id="ARBA00022806"/>
    </source>
</evidence>
<dbReference type="GO" id="GO:0003723">
    <property type="term" value="F:RNA binding"/>
    <property type="evidence" value="ECO:0007669"/>
    <property type="project" value="InterPro"/>
</dbReference>
<dbReference type="CDD" id="cd22475">
    <property type="entry name" value="KH-I_AtRH42_like"/>
    <property type="match status" value="1"/>
</dbReference>
<feature type="compositionally biased region" description="Low complexity" evidence="8">
    <location>
        <begin position="507"/>
        <end position="521"/>
    </location>
</feature>
<dbReference type="InterPro" id="IPR011545">
    <property type="entry name" value="DEAD/DEAH_box_helicase_dom"/>
</dbReference>
<feature type="region of interest" description="Disordered" evidence="8">
    <location>
        <begin position="451"/>
        <end position="490"/>
    </location>
</feature>
<feature type="region of interest" description="Disordered" evidence="8">
    <location>
        <begin position="507"/>
        <end position="618"/>
    </location>
</feature>
<dbReference type="PROSITE" id="PS00039">
    <property type="entry name" value="DEAD_ATP_HELICASE"/>
    <property type="match status" value="1"/>
</dbReference>
<feature type="compositionally biased region" description="Low complexity" evidence="8">
    <location>
        <begin position="77"/>
        <end position="89"/>
    </location>
</feature>
<organism evidence="12 13">
    <name type="scientific">Chlamydomonas incerta</name>
    <dbReference type="NCBI Taxonomy" id="51695"/>
    <lineage>
        <taxon>Eukaryota</taxon>
        <taxon>Viridiplantae</taxon>
        <taxon>Chlorophyta</taxon>
        <taxon>core chlorophytes</taxon>
        <taxon>Chlorophyceae</taxon>
        <taxon>CS clade</taxon>
        <taxon>Chlamydomonadales</taxon>
        <taxon>Chlamydomonadaceae</taxon>
        <taxon>Chlamydomonas</taxon>
    </lineage>
</organism>